<dbReference type="GO" id="GO:0046872">
    <property type="term" value="F:metal ion binding"/>
    <property type="evidence" value="ECO:0007669"/>
    <property type="project" value="UniProtKB-KW"/>
</dbReference>
<organism evidence="10 11">
    <name type="scientific">Fusobacterium pseudoperiodonticum</name>
    <dbReference type="NCBI Taxonomy" id="2663009"/>
    <lineage>
        <taxon>Bacteria</taxon>
        <taxon>Fusobacteriati</taxon>
        <taxon>Fusobacteriota</taxon>
        <taxon>Fusobacteriia</taxon>
        <taxon>Fusobacteriales</taxon>
        <taxon>Fusobacteriaceae</taxon>
        <taxon>Fusobacterium</taxon>
    </lineage>
</organism>
<accession>A0A2G9EGH4</accession>
<dbReference type="Proteomes" id="UP000229011">
    <property type="component" value="Unassembled WGS sequence"/>
</dbReference>
<evidence type="ECO:0000313" key="11">
    <source>
        <dbReference type="Proteomes" id="UP000229011"/>
    </source>
</evidence>
<name>A0A2G9EGH4_9FUSO</name>
<dbReference type="InterPro" id="IPR010095">
    <property type="entry name" value="Cas12f1-like_TNB"/>
</dbReference>
<protein>
    <submittedName>
        <fullName evidence="10">Transposase</fullName>
    </submittedName>
</protein>
<evidence type="ECO:0000256" key="5">
    <source>
        <dbReference type="ARBA" id="ARBA00023125"/>
    </source>
</evidence>
<evidence type="ECO:0000313" key="10">
    <source>
        <dbReference type="EMBL" id="PIM79955.1"/>
    </source>
</evidence>
<feature type="domain" description="Transposase putative helix-turn-helix" evidence="9">
    <location>
        <begin position="1"/>
        <end position="47"/>
    </location>
</feature>
<dbReference type="GO" id="GO:0006310">
    <property type="term" value="P:DNA recombination"/>
    <property type="evidence" value="ECO:0007669"/>
    <property type="project" value="UniProtKB-KW"/>
</dbReference>
<evidence type="ECO:0000256" key="2">
    <source>
        <dbReference type="ARBA" id="ARBA00022578"/>
    </source>
</evidence>
<comment type="similarity">
    <text evidence="1">In the C-terminal section; belongs to the transposase 35 family.</text>
</comment>
<evidence type="ECO:0000256" key="3">
    <source>
        <dbReference type="ARBA" id="ARBA00022723"/>
    </source>
</evidence>
<dbReference type="RefSeq" id="WP_099958623.1">
    <property type="nucleotide sequence ID" value="NZ_PEQY01000001.1"/>
</dbReference>
<proteinExistence type="inferred from homology"/>
<dbReference type="InterPro" id="IPR021027">
    <property type="entry name" value="Transposase_put_HTH"/>
</dbReference>
<dbReference type="Pfam" id="PF07282">
    <property type="entry name" value="Cas12f1-like_TNB"/>
    <property type="match status" value="1"/>
</dbReference>
<keyword evidence="4" id="KW-0862">Zinc</keyword>
<reference evidence="10 11" key="1">
    <citation type="submission" date="2017-11" db="EMBL/GenBank/DDBJ databases">
        <title>Genome sequencing of Fusobacterium periodonticum KCOM 1259.</title>
        <authorList>
            <person name="Kook J.-K."/>
            <person name="Park S.-N."/>
            <person name="Lim Y.K."/>
        </authorList>
    </citation>
    <scope>NUCLEOTIDE SEQUENCE [LARGE SCALE GENOMIC DNA]</scope>
    <source>
        <strain evidence="10 11">KCOM 1259</strain>
    </source>
</reference>
<evidence type="ECO:0000256" key="1">
    <source>
        <dbReference type="ARBA" id="ARBA00008761"/>
    </source>
</evidence>
<keyword evidence="3" id="KW-0479">Metal-binding</keyword>
<dbReference type="GO" id="GO:0032196">
    <property type="term" value="P:transposition"/>
    <property type="evidence" value="ECO:0007669"/>
    <property type="project" value="UniProtKB-KW"/>
</dbReference>
<feature type="domain" description="Cas12f1-like TNB" evidence="8">
    <location>
        <begin position="310"/>
        <end position="377"/>
    </location>
</feature>
<keyword evidence="5" id="KW-0238">DNA-binding</keyword>
<evidence type="ECO:0000256" key="6">
    <source>
        <dbReference type="ARBA" id="ARBA00023172"/>
    </source>
</evidence>
<dbReference type="InterPro" id="IPR001959">
    <property type="entry name" value="Transposase"/>
</dbReference>
<evidence type="ECO:0000256" key="4">
    <source>
        <dbReference type="ARBA" id="ARBA00022833"/>
    </source>
</evidence>
<dbReference type="GeneID" id="93327994"/>
<evidence type="ECO:0000259" key="8">
    <source>
        <dbReference type="Pfam" id="PF07282"/>
    </source>
</evidence>
<evidence type="ECO:0000259" key="9">
    <source>
        <dbReference type="Pfam" id="PF12323"/>
    </source>
</evidence>
<dbReference type="Pfam" id="PF12323">
    <property type="entry name" value="HTH_OrfB_IS605"/>
    <property type="match status" value="1"/>
</dbReference>
<dbReference type="GO" id="GO:0003677">
    <property type="term" value="F:DNA binding"/>
    <property type="evidence" value="ECO:0007669"/>
    <property type="project" value="UniProtKB-KW"/>
</dbReference>
<keyword evidence="6" id="KW-0233">DNA recombination</keyword>
<keyword evidence="2" id="KW-0815">Transposition</keyword>
<feature type="domain" description="Probable transposase IS891/IS1136/IS1341" evidence="7">
    <location>
        <begin position="170"/>
        <end position="298"/>
    </location>
</feature>
<dbReference type="NCBIfam" id="NF040570">
    <property type="entry name" value="guided_TnpB"/>
    <property type="match status" value="1"/>
</dbReference>
<dbReference type="AlphaFoldDB" id="A0A2G9EGH4"/>
<comment type="caution">
    <text evidence="10">The sequence shown here is derived from an EMBL/GenBank/DDBJ whole genome shotgun (WGS) entry which is preliminary data.</text>
</comment>
<sequence length="387" mass="45485">MYYKALKIEIKLTEEQKIQVNKTIGTERFIYNEYIKYNQEQYELGNKFVSANDFSKYINNIYLPNNPDKKWIKDVSSKSVKQAMIYGEKAFKKFFKGLSAFPIFKKKGKNELGAYFVRNNKTDFEFYRHKIKIPTLKFVRVKEYGYIPKNAIIKSGTITKTADRYFLSLIMEVEDTVKATNTSSEGLGVDLGIKDTAICSNAKVFKNINKTKKVKKLKKKLKREQRKMSRSVEYSKSKKIKLKECKNFNKKKLKVQKLFYRLNCIRDDYNNKIVDEITRAKLKYITIEDLKVSNMMKNKHLSKAIQEQNFYAIRTKLINKCKERNIELRLVDTFYPSSKTCSCCGSTKKDLKLNDRIYKCCNCGLEIDRDYNASINLEKAKIYKVIT</sequence>
<dbReference type="Pfam" id="PF01385">
    <property type="entry name" value="OrfB_IS605"/>
    <property type="match status" value="1"/>
</dbReference>
<gene>
    <name evidence="10" type="ORF">CTM71_05995</name>
</gene>
<evidence type="ECO:0000259" key="7">
    <source>
        <dbReference type="Pfam" id="PF01385"/>
    </source>
</evidence>
<dbReference type="EMBL" id="PEQY01000001">
    <property type="protein sequence ID" value="PIM79955.1"/>
    <property type="molecule type" value="Genomic_DNA"/>
</dbReference>